<keyword evidence="4 9" id="KW-0808">Transferase</keyword>
<dbReference type="SMART" id="SM00663">
    <property type="entry name" value="RPOLA_N"/>
    <property type="match status" value="1"/>
</dbReference>
<dbReference type="InterPro" id="IPR007080">
    <property type="entry name" value="RNA_pol_Rpb1_1"/>
</dbReference>
<comment type="similarity">
    <text evidence="2 9 10">Belongs to the RNA polymerase beta' chain family.</text>
</comment>
<dbReference type="Gene3D" id="1.10.1790.20">
    <property type="match status" value="1"/>
</dbReference>
<dbReference type="CDD" id="cd02655">
    <property type="entry name" value="RNAP_beta'_C"/>
    <property type="match status" value="1"/>
</dbReference>
<dbReference type="GO" id="GO:0003677">
    <property type="term" value="F:DNA binding"/>
    <property type="evidence" value="ECO:0007669"/>
    <property type="project" value="UniProtKB-UniRule"/>
</dbReference>
<dbReference type="Pfam" id="PF04997">
    <property type="entry name" value="RNA_pol_Rpb1_1"/>
    <property type="match status" value="1"/>
</dbReference>
<dbReference type="GO" id="GO:0008270">
    <property type="term" value="F:zinc ion binding"/>
    <property type="evidence" value="ECO:0007669"/>
    <property type="project" value="UniProtKB-UniRule"/>
</dbReference>
<evidence type="ECO:0000256" key="7">
    <source>
        <dbReference type="ARBA" id="ARBA00023163"/>
    </source>
</evidence>
<evidence type="ECO:0000256" key="3">
    <source>
        <dbReference type="ARBA" id="ARBA00022478"/>
    </source>
</evidence>
<sequence>METKGLKTLRIGLASPEEIRKWSYGEVLKPETINYRKLRPEKDGLFCEAIFGPTRDFHCYCGKYKNSRKKGITCDICNVEITRSSVRRERMGHIDLAAPVAHIWYTRRIPSYLGLILNISRRNLDRVLYFAQYIVTYVNEDARQKALKRLDDEISLSERDLEDKINAQIVEEKKARDRALKENDAERVRLQESYDEQIGNRIEPVIKEGQRLESEIQTRIGKKIRKAIVFNVLDKEELIVDVGEEVMPAHLSQVQKIVKDMIEVLEADLKEQRDLELEHLSMQREEIRAASELKMEELRNMLVDQAEESQSESARSRDELHELEPFKFLSEARYRELKSRWGQVFRADMGAEAFYDILKRIDLDALAEELWEEINTTRSKQKRKKATRRLSVIEAFRRSNNKPEWIIMTVLPVIPPDLRPMVQLDGGRFATSDLNDLYRRVINRNNRLKRLLELGAPDVIVRNEKRMLQEAVDSLIDNSQRGKALSRRGRRELRSLSDMLKGKKGRFRRNLLGKRVDFSGRSVIVVGPYLKLHQCGLPKSMALELYRPFVYSQLMKQEYAGNIKSAKRLIERGRPEVWEILEEVIKNRPVLLNRAPTLHRLGIQAFEPILIEGNAIQLHPLVTTAFNADFDGDQMAVHVPLSDKAVTEARELMLATKNLLKPANGEPIISPSKDMVLGVYYLTMEVDEKQAGDPRAFSSIDEVLMAYSMGLVHVHEKIKLLTETWYDQDNTRMENPATRIIETTVGRTIFNNALTERMRFYNHELDKNGVRDLVAEVYDICGQEETCIIADQIKDIGFQYATRSGITIAIADINVPASKAEILQAAQEKVDEIDQSLERGITTEDERNKIVGDIWEETGHQVTVEVEKALDPMGDLTTMAKSGASKGGINAISQLAGMKGLVSDPSGRVITMPIRSNYREGMTPFEYYISTHGARKGLADTALRTADAGYLTRRLVDVAQDVIVNEEDCGTYQGIWINADDNIAGQSFEKRLYGRVLADRVINPETGEIVFNRNDLLTHDRVKIIKELGISAVHVRSPLTCEMIHGICANCYGMDLARGEMVKLGSTVGIIAAQSIGEPGTQLTLRTFHTGGVVAGGDITSGLPRVEELFEARKEPKGEAVISKIAGTAHLFGFEKDSDKRFVRIDHSEMVSDIYDIPEDWSIAVSDGDEIVMGATLASQDEAIITAQNNGRVRIEDHKVIVSYEVKESEEYDIPTTAKLTIKEGEKVEPGQAITEGSLNPHTVLRINGRDACQRYLLREIQEIYVNQGQDINDKHFEVIINKMLSKVQIMRSGDTAYLPQDLVNRLEIRRVNEELVEQGKQPARYLEVLLGVSKAALETDSFLSASSFQHTIKVLSAAAISSREDPLFGLKENIMIGKLIPAGTGFKPGQFSDEAQGDDVYDAVGEGRVLTLFDELETNEAAADHKVDKTDMGIAGSVEEDSDLKETEIGE</sequence>
<feature type="binding site" evidence="9">
    <location>
        <position position="1051"/>
    </location>
    <ligand>
        <name>Zn(2+)</name>
        <dbReference type="ChEBI" id="CHEBI:29105"/>
        <label>2</label>
    </ligand>
</feature>
<protein>
    <recommendedName>
        <fullName evidence="9">DNA-directed RNA polymerase subunit beta'</fullName>
        <shortName evidence="9">RNAP subunit beta'</shortName>
        <ecNumber evidence="9">2.7.7.6</ecNumber>
    </recommendedName>
    <alternativeName>
        <fullName evidence="9">RNA polymerase subunit beta'</fullName>
    </alternativeName>
    <alternativeName>
        <fullName evidence="9">Transcriptase subunit beta'</fullName>
    </alternativeName>
</protein>
<dbReference type="Gene3D" id="2.40.50.100">
    <property type="match status" value="2"/>
</dbReference>
<keyword evidence="5 9" id="KW-0548">Nucleotidyltransferase</keyword>
<dbReference type="EC" id="2.7.7.6" evidence="9"/>
<feature type="binding site" evidence="9">
    <location>
        <position position="61"/>
    </location>
    <ligand>
        <name>Zn(2+)</name>
        <dbReference type="ChEBI" id="CHEBI:29105"/>
        <label>1</label>
    </ligand>
</feature>
<dbReference type="Gene3D" id="4.10.860.120">
    <property type="entry name" value="RNA polymerase II, clamp domain"/>
    <property type="match status" value="1"/>
</dbReference>
<feature type="binding site" evidence="9">
    <location>
        <position position="77"/>
    </location>
    <ligand>
        <name>Zn(2+)</name>
        <dbReference type="ChEBI" id="CHEBI:29105"/>
        <label>1</label>
    </ligand>
</feature>
<dbReference type="Gene3D" id="1.10.274.100">
    <property type="entry name" value="RNA polymerase Rpb1, domain 3"/>
    <property type="match status" value="1"/>
</dbReference>
<evidence type="ECO:0000256" key="5">
    <source>
        <dbReference type="ARBA" id="ARBA00022695"/>
    </source>
</evidence>
<evidence type="ECO:0000256" key="6">
    <source>
        <dbReference type="ARBA" id="ARBA00022723"/>
    </source>
</evidence>
<feature type="binding site" evidence="9">
    <location>
        <position position="631"/>
    </location>
    <ligand>
        <name>Mg(2+)</name>
        <dbReference type="ChEBI" id="CHEBI:18420"/>
    </ligand>
</feature>
<feature type="binding site" evidence="9">
    <location>
        <position position="1041"/>
    </location>
    <ligand>
        <name>Zn(2+)</name>
        <dbReference type="ChEBI" id="CHEBI:29105"/>
        <label>2</label>
    </ligand>
</feature>
<dbReference type="InterPro" id="IPR006592">
    <property type="entry name" value="RNA_pol_N"/>
</dbReference>
<dbReference type="Proteomes" id="UP000195514">
    <property type="component" value="Chromosome I"/>
</dbReference>
<dbReference type="GO" id="GO:0006351">
    <property type="term" value="P:DNA-templated transcription"/>
    <property type="evidence" value="ECO:0007669"/>
    <property type="project" value="UniProtKB-UniRule"/>
</dbReference>
<comment type="catalytic activity">
    <reaction evidence="8 9 10">
        <text>RNA(n) + a ribonucleoside 5'-triphosphate = RNA(n+1) + diphosphate</text>
        <dbReference type="Rhea" id="RHEA:21248"/>
        <dbReference type="Rhea" id="RHEA-COMP:14527"/>
        <dbReference type="Rhea" id="RHEA-COMP:17342"/>
        <dbReference type="ChEBI" id="CHEBI:33019"/>
        <dbReference type="ChEBI" id="CHEBI:61557"/>
        <dbReference type="ChEBI" id="CHEBI:140395"/>
        <dbReference type="EC" id="2.7.7.6"/>
    </reaction>
</comment>
<evidence type="ECO:0000313" key="13">
    <source>
        <dbReference type="Proteomes" id="UP000195514"/>
    </source>
</evidence>
<keyword evidence="13" id="KW-1185">Reference proteome</keyword>
<feature type="binding site" evidence="9">
    <location>
        <position position="969"/>
    </location>
    <ligand>
        <name>Zn(2+)</name>
        <dbReference type="ChEBI" id="CHEBI:29105"/>
        <label>2</label>
    </ligand>
</feature>
<dbReference type="Gene3D" id="1.10.150.390">
    <property type="match status" value="1"/>
</dbReference>
<evidence type="ECO:0000256" key="9">
    <source>
        <dbReference type="HAMAP-Rule" id="MF_01322"/>
    </source>
</evidence>
<evidence type="ECO:0000256" key="8">
    <source>
        <dbReference type="ARBA" id="ARBA00048552"/>
    </source>
</evidence>
<dbReference type="PANTHER" id="PTHR19376:SF54">
    <property type="entry name" value="DNA-DIRECTED RNA POLYMERASE SUBUNIT BETA"/>
    <property type="match status" value="1"/>
</dbReference>
<evidence type="ECO:0000256" key="2">
    <source>
        <dbReference type="ARBA" id="ARBA00006460"/>
    </source>
</evidence>
<gene>
    <name evidence="9 12" type="primary">rpoC</name>
    <name evidence="12" type="ORF">CFX1CAM_1677</name>
</gene>
<dbReference type="OrthoDB" id="9815296at2"/>
<feature type="binding site" evidence="9">
    <location>
        <position position="59"/>
    </location>
    <ligand>
        <name>Zn(2+)</name>
        <dbReference type="ChEBI" id="CHEBI:29105"/>
        <label>1</label>
    </ligand>
</feature>
<keyword evidence="3 9" id="KW-0240">DNA-directed RNA polymerase</keyword>
<organism evidence="12 13">
    <name type="scientific">Candidatus Brevifilum fermentans</name>
    <dbReference type="NCBI Taxonomy" id="1986204"/>
    <lineage>
        <taxon>Bacteria</taxon>
        <taxon>Bacillati</taxon>
        <taxon>Chloroflexota</taxon>
        <taxon>Anaerolineae</taxon>
        <taxon>Anaerolineales</taxon>
        <taxon>Anaerolineaceae</taxon>
        <taxon>Candidatus Brevifilum</taxon>
    </lineage>
</organism>
<dbReference type="EMBL" id="LT859958">
    <property type="protein sequence ID" value="SMX54742.1"/>
    <property type="molecule type" value="Genomic_DNA"/>
</dbReference>
<dbReference type="GO" id="GO:0000428">
    <property type="term" value="C:DNA-directed RNA polymerase complex"/>
    <property type="evidence" value="ECO:0007669"/>
    <property type="project" value="UniProtKB-KW"/>
</dbReference>
<dbReference type="Gene3D" id="2.40.40.20">
    <property type="match status" value="1"/>
</dbReference>
<dbReference type="InterPro" id="IPR038120">
    <property type="entry name" value="Rpb1_funnel_sf"/>
</dbReference>
<comment type="function">
    <text evidence="1 9 10">DNA-dependent RNA polymerase catalyzes the transcription of DNA into RNA using the four ribonucleoside triphosphates as substrates.</text>
</comment>
<keyword evidence="9" id="KW-0862">Zinc</keyword>
<feature type="binding site" evidence="9">
    <location>
        <position position="74"/>
    </location>
    <ligand>
        <name>Zn(2+)</name>
        <dbReference type="ChEBI" id="CHEBI:29105"/>
        <label>1</label>
    </ligand>
</feature>
<dbReference type="PANTHER" id="PTHR19376">
    <property type="entry name" value="DNA-DIRECTED RNA POLYMERASE"/>
    <property type="match status" value="1"/>
</dbReference>
<dbReference type="HAMAP" id="MF_01322">
    <property type="entry name" value="RNApol_bact_RpoC"/>
    <property type="match status" value="1"/>
</dbReference>
<evidence type="ECO:0000256" key="4">
    <source>
        <dbReference type="ARBA" id="ARBA00022679"/>
    </source>
</evidence>
<keyword evidence="6 9" id="KW-0479">Metal-binding</keyword>
<feature type="domain" description="RNA polymerase N-terminal" evidence="11">
    <location>
        <begin position="404"/>
        <end position="683"/>
    </location>
</feature>
<accession>A0A1Y6K4V6</accession>
<dbReference type="NCBIfam" id="TIGR02386">
    <property type="entry name" value="rpoC_TIGR"/>
    <property type="match status" value="1"/>
</dbReference>
<dbReference type="InterPro" id="IPR045867">
    <property type="entry name" value="DNA-dir_RpoC_beta_prime"/>
</dbReference>
<dbReference type="InterPro" id="IPR012754">
    <property type="entry name" value="DNA-dir_RpoC_beta_prime_bact"/>
</dbReference>
<dbReference type="InterPro" id="IPR044893">
    <property type="entry name" value="RNA_pol_Rpb1_clamp_domain"/>
</dbReference>
<dbReference type="InterPro" id="IPR042102">
    <property type="entry name" value="RNA_pol_Rpb1_3_sf"/>
</dbReference>
<evidence type="ECO:0000256" key="1">
    <source>
        <dbReference type="ARBA" id="ARBA00004026"/>
    </source>
</evidence>
<dbReference type="InterPro" id="IPR007066">
    <property type="entry name" value="RNA_pol_Rpb1_3"/>
</dbReference>
<evidence type="ECO:0000259" key="11">
    <source>
        <dbReference type="SMART" id="SM00663"/>
    </source>
</evidence>
<reference evidence="13" key="1">
    <citation type="submission" date="2017-05" db="EMBL/GenBank/DDBJ databases">
        <authorList>
            <person name="Kirkegaard R."/>
            <person name="Mcilroy J S."/>
        </authorList>
    </citation>
    <scope>NUCLEOTIDE SEQUENCE [LARGE SCALE GENOMIC DNA]</scope>
</reference>
<name>A0A1Y6K4V6_9CHLR</name>
<dbReference type="CDD" id="cd01609">
    <property type="entry name" value="RNAP_beta'_N"/>
    <property type="match status" value="1"/>
</dbReference>
<dbReference type="Gene3D" id="1.10.40.90">
    <property type="match status" value="1"/>
</dbReference>
<keyword evidence="7 9" id="KW-0804">Transcription</keyword>
<dbReference type="KEGG" id="abat:CFX1CAM_1677"/>
<proteinExistence type="inferred from homology"/>
<dbReference type="RefSeq" id="WP_087862564.1">
    <property type="nucleotide sequence ID" value="NZ_LT859958.1"/>
</dbReference>
<evidence type="ECO:0000313" key="12">
    <source>
        <dbReference type="EMBL" id="SMX54742.1"/>
    </source>
</evidence>
<evidence type="ECO:0000256" key="10">
    <source>
        <dbReference type="RuleBase" id="RU004279"/>
    </source>
</evidence>
<feature type="binding site" evidence="9">
    <location>
        <position position="633"/>
    </location>
    <ligand>
        <name>Mg(2+)</name>
        <dbReference type="ChEBI" id="CHEBI:18420"/>
    </ligand>
</feature>
<keyword evidence="9" id="KW-0460">Magnesium</keyword>
<dbReference type="InterPro" id="IPR000722">
    <property type="entry name" value="RNA_pol_asu"/>
</dbReference>
<dbReference type="GO" id="GO:0000287">
    <property type="term" value="F:magnesium ion binding"/>
    <property type="evidence" value="ECO:0007669"/>
    <property type="project" value="UniProtKB-UniRule"/>
</dbReference>
<dbReference type="GO" id="GO:0003899">
    <property type="term" value="F:DNA-directed RNA polymerase activity"/>
    <property type="evidence" value="ECO:0007669"/>
    <property type="project" value="UniProtKB-UniRule"/>
</dbReference>
<dbReference type="Pfam" id="PF04998">
    <property type="entry name" value="RNA_pol_Rpb1_5"/>
    <property type="match status" value="1"/>
</dbReference>
<dbReference type="Gene3D" id="1.10.132.30">
    <property type="match status" value="1"/>
</dbReference>
<dbReference type="SUPFAM" id="SSF64484">
    <property type="entry name" value="beta and beta-prime subunits of DNA dependent RNA-polymerase"/>
    <property type="match status" value="1"/>
</dbReference>
<dbReference type="Pfam" id="PF00623">
    <property type="entry name" value="RNA_pol_Rpb1_2"/>
    <property type="match status" value="2"/>
</dbReference>
<feature type="binding site" evidence="9">
    <location>
        <position position="1048"/>
    </location>
    <ligand>
        <name>Zn(2+)</name>
        <dbReference type="ChEBI" id="CHEBI:29105"/>
        <label>2</label>
    </ligand>
</feature>
<comment type="subunit">
    <text evidence="9">The RNAP catalytic core consists of 2 alpha, 1 beta, 1 beta' and 1 omega subunit. When a sigma factor is associated with the core the holoenzyme is formed, which can initiate transcription.</text>
</comment>
<dbReference type="Pfam" id="PF04983">
    <property type="entry name" value="RNA_pol_Rpb1_3"/>
    <property type="match status" value="1"/>
</dbReference>
<comment type="cofactor">
    <cofactor evidence="9">
        <name>Mg(2+)</name>
        <dbReference type="ChEBI" id="CHEBI:18420"/>
    </cofactor>
    <text evidence="9">Binds 1 Mg(2+) ion per subunit.</text>
</comment>
<comment type="cofactor">
    <cofactor evidence="9">
        <name>Zn(2+)</name>
        <dbReference type="ChEBI" id="CHEBI:29105"/>
    </cofactor>
    <text evidence="9">Binds 2 Zn(2+) ions per subunit.</text>
</comment>
<feature type="binding site" evidence="9">
    <location>
        <position position="629"/>
    </location>
    <ligand>
        <name>Mg(2+)</name>
        <dbReference type="ChEBI" id="CHEBI:18420"/>
    </ligand>
</feature>
<dbReference type="InterPro" id="IPR007081">
    <property type="entry name" value="RNA_pol_Rpb1_5"/>
</dbReference>